<keyword evidence="9 11" id="KW-0520">NAD</keyword>
<dbReference type="Proteomes" id="UP000013165">
    <property type="component" value="Unassembled WGS sequence"/>
</dbReference>
<accession>N6WZ46</accession>
<dbReference type="PANTHER" id="PTHR39321:SF3">
    <property type="entry name" value="PHOSPHOPANTETHEINE ADENYLYLTRANSFERASE"/>
    <property type="match status" value="1"/>
</dbReference>
<dbReference type="NCBIfam" id="NF000839">
    <property type="entry name" value="PRK00071.1-1"/>
    <property type="match status" value="1"/>
</dbReference>
<comment type="catalytic activity">
    <reaction evidence="10 11">
        <text>nicotinate beta-D-ribonucleotide + ATP + H(+) = deamido-NAD(+) + diphosphate</text>
        <dbReference type="Rhea" id="RHEA:22860"/>
        <dbReference type="ChEBI" id="CHEBI:15378"/>
        <dbReference type="ChEBI" id="CHEBI:30616"/>
        <dbReference type="ChEBI" id="CHEBI:33019"/>
        <dbReference type="ChEBI" id="CHEBI:57502"/>
        <dbReference type="ChEBI" id="CHEBI:58437"/>
        <dbReference type="EC" id="2.7.7.18"/>
    </reaction>
</comment>
<evidence type="ECO:0000313" key="13">
    <source>
        <dbReference type="EMBL" id="ENO16821.1"/>
    </source>
</evidence>
<keyword evidence="8 11" id="KW-0067">ATP-binding</keyword>
<dbReference type="InterPro" id="IPR014729">
    <property type="entry name" value="Rossmann-like_a/b/a_fold"/>
</dbReference>
<dbReference type="GO" id="GO:0005524">
    <property type="term" value="F:ATP binding"/>
    <property type="evidence" value="ECO:0007669"/>
    <property type="project" value="UniProtKB-KW"/>
</dbReference>
<dbReference type="NCBIfam" id="TIGR00482">
    <property type="entry name" value="nicotinate (nicotinamide) nucleotide adenylyltransferase"/>
    <property type="match status" value="1"/>
</dbReference>
<dbReference type="UniPathway" id="UPA00253">
    <property type="reaction ID" value="UER00332"/>
</dbReference>
<evidence type="ECO:0000256" key="5">
    <source>
        <dbReference type="ARBA" id="ARBA00022679"/>
    </source>
</evidence>
<keyword evidence="4 11" id="KW-0662">Pyridine nucleotide biosynthesis</keyword>
<dbReference type="GO" id="GO:0009435">
    <property type="term" value="P:NAD+ biosynthetic process"/>
    <property type="evidence" value="ECO:0007669"/>
    <property type="project" value="UniProtKB-UniRule"/>
</dbReference>
<evidence type="ECO:0000256" key="4">
    <source>
        <dbReference type="ARBA" id="ARBA00022642"/>
    </source>
</evidence>
<name>N6WZ46_9GAMM</name>
<dbReference type="Pfam" id="PF01467">
    <property type="entry name" value="CTP_transf_like"/>
    <property type="match status" value="1"/>
</dbReference>
<keyword evidence="14" id="KW-1185">Reference proteome</keyword>
<dbReference type="STRING" id="626887.J057_03915"/>
<evidence type="ECO:0000256" key="2">
    <source>
        <dbReference type="ARBA" id="ARBA00005019"/>
    </source>
</evidence>
<dbReference type="OrthoDB" id="5295945at2"/>
<dbReference type="Gene3D" id="3.40.50.620">
    <property type="entry name" value="HUPs"/>
    <property type="match status" value="1"/>
</dbReference>
<dbReference type="SUPFAM" id="SSF52374">
    <property type="entry name" value="Nucleotidylyl transferase"/>
    <property type="match status" value="1"/>
</dbReference>
<dbReference type="RefSeq" id="WP_004583331.1">
    <property type="nucleotide sequence ID" value="NZ_AP028878.1"/>
</dbReference>
<dbReference type="InterPro" id="IPR004821">
    <property type="entry name" value="Cyt_trans-like"/>
</dbReference>
<keyword evidence="6 11" id="KW-0548">Nucleotidyltransferase</keyword>
<protein>
    <recommendedName>
        <fullName evidence="11">Probable nicotinate-nucleotide adenylyltransferase</fullName>
        <ecNumber evidence="11">2.7.7.18</ecNumber>
    </recommendedName>
    <alternativeName>
        <fullName evidence="11">Deamido-NAD(+) diphosphorylase</fullName>
    </alternativeName>
    <alternativeName>
        <fullName evidence="11">Deamido-NAD(+) pyrophosphorylase</fullName>
    </alternativeName>
    <alternativeName>
        <fullName evidence="11">Nicotinate mononucleotide adenylyltransferase</fullName>
        <shortName evidence="11">NaMN adenylyltransferase</shortName>
    </alternativeName>
</protein>
<comment type="caution">
    <text evidence="13">The sequence shown here is derived from an EMBL/GenBank/DDBJ whole genome shotgun (WGS) entry which is preliminary data.</text>
</comment>
<comment type="pathway">
    <text evidence="2 11">Cofactor biosynthesis; NAD(+) biosynthesis; deamido-NAD(+) from nicotinate D-ribonucleotide: step 1/1.</text>
</comment>
<evidence type="ECO:0000256" key="7">
    <source>
        <dbReference type="ARBA" id="ARBA00022741"/>
    </source>
</evidence>
<evidence type="ECO:0000256" key="3">
    <source>
        <dbReference type="ARBA" id="ARBA00009014"/>
    </source>
</evidence>
<dbReference type="NCBIfam" id="TIGR00125">
    <property type="entry name" value="cyt_tran_rel"/>
    <property type="match status" value="1"/>
</dbReference>
<dbReference type="AlphaFoldDB" id="N6WZ46"/>
<dbReference type="HAMAP" id="MF_00244">
    <property type="entry name" value="NaMN_adenylyltr"/>
    <property type="match status" value="1"/>
</dbReference>
<evidence type="ECO:0000256" key="8">
    <source>
        <dbReference type="ARBA" id="ARBA00022840"/>
    </source>
</evidence>
<dbReference type="PATRIC" id="fig|626887.3.peg.770"/>
<comment type="function">
    <text evidence="1 11">Catalyzes the reversible adenylation of nicotinate mononucleotide (NaMN) to nicotinic acid adenine dinucleotide (NaAD).</text>
</comment>
<sequence length="210" mass="23278">MKVILGGTFDPIHNAHLRTAVELRELLDVETVTLVPSHIPPHRDEPGATPEQRLHMLHVAVEGESGLQVDERELARNTPSYTVDTLAELRDELGESVPLAMVVGTDSFAYIDRWHRWKQLLALAHIIVVQRPGHDIPETGVAGQLLAENSGTTANTLKQLPAGKVWPVTLPLLDIAATTIRDHIRKGRSPRYLVPDSVLSLIRETGLYRN</sequence>
<feature type="domain" description="Cytidyltransferase-like" evidence="12">
    <location>
        <begin position="4"/>
        <end position="181"/>
    </location>
</feature>
<proteinExistence type="inferred from homology"/>
<dbReference type="EC" id="2.7.7.18" evidence="11"/>
<organism evidence="13 14">
    <name type="scientific">Marinobacter nanhaiticus D15-8W</name>
    <dbReference type="NCBI Taxonomy" id="626887"/>
    <lineage>
        <taxon>Bacteria</taxon>
        <taxon>Pseudomonadati</taxon>
        <taxon>Pseudomonadota</taxon>
        <taxon>Gammaproteobacteria</taxon>
        <taxon>Pseudomonadales</taxon>
        <taxon>Marinobacteraceae</taxon>
        <taxon>Marinobacter</taxon>
    </lineage>
</organism>
<evidence type="ECO:0000256" key="6">
    <source>
        <dbReference type="ARBA" id="ARBA00022695"/>
    </source>
</evidence>
<evidence type="ECO:0000256" key="9">
    <source>
        <dbReference type="ARBA" id="ARBA00023027"/>
    </source>
</evidence>
<dbReference type="eggNOG" id="COG1057">
    <property type="taxonomic scope" value="Bacteria"/>
</dbReference>
<keyword evidence="5 11" id="KW-0808">Transferase</keyword>
<dbReference type="InterPro" id="IPR005248">
    <property type="entry name" value="NadD/NMNAT"/>
</dbReference>
<gene>
    <name evidence="11" type="primary">nadD</name>
    <name evidence="13" type="ORF">J057_03915</name>
</gene>
<dbReference type="GO" id="GO:0004515">
    <property type="term" value="F:nicotinate-nucleotide adenylyltransferase activity"/>
    <property type="evidence" value="ECO:0007669"/>
    <property type="project" value="UniProtKB-UniRule"/>
</dbReference>
<evidence type="ECO:0000259" key="12">
    <source>
        <dbReference type="Pfam" id="PF01467"/>
    </source>
</evidence>
<evidence type="ECO:0000256" key="10">
    <source>
        <dbReference type="ARBA" id="ARBA00048721"/>
    </source>
</evidence>
<dbReference type="EMBL" id="APLQ01000010">
    <property type="protein sequence ID" value="ENO16821.1"/>
    <property type="molecule type" value="Genomic_DNA"/>
</dbReference>
<dbReference type="CDD" id="cd02165">
    <property type="entry name" value="NMNAT"/>
    <property type="match status" value="1"/>
</dbReference>
<keyword evidence="7 11" id="KW-0547">Nucleotide-binding</keyword>
<comment type="similarity">
    <text evidence="3 11">Belongs to the NadD family.</text>
</comment>
<reference evidence="13 14" key="1">
    <citation type="journal article" date="2013" name="Genome Announc.">
        <title>Genome Sequence of the Polycyclic Aromatic Hydrocarbon-Degrading Bacterium Strain Marinobacter nanhaiticus D15-8WT.</title>
        <authorList>
            <person name="Cui Z."/>
            <person name="Gao W."/>
            <person name="Li Q."/>
            <person name="Xu G."/>
            <person name="Zheng L."/>
        </authorList>
    </citation>
    <scope>NUCLEOTIDE SEQUENCE [LARGE SCALE GENOMIC DNA]</scope>
    <source>
        <strain evidence="13 14">D15-8W</strain>
    </source>
</reference>
<evidence type="ECO:0000256" key="1">
    <source>
        <dbReference type="ARBA" id="ARBA00002324"/>
    </source>
</evidence>
<evidence type="ECO:0000256" key="11">
    <source>
        <dbReference type="HAMAP-Rule" id="MF_00244"/>
    </source>
</evidence>
<dbReference type="HOGENOM" id="CLU_069765_0_0_6"/>
<evidence type="ECO:0000313" key="14">
    <source>
        <dbReference type="Proteomes" id="UP000013165"/>
    </source>
</evidence>
<dbReference type="PANTHER" id="PTHR39321">
    <property type="entry name" value="NICOTINATE-NUCLEOTIDE ADENYLYLTRANSFERASE-RELATED"/>
    <property type="match status" value="1"/>
</dbReference>
<dbReference type="NCBIfam" id="NF000840">
    <property type="entry name" value="PRK00071.1-3"/>
    <property type="match status" value="1"/>
</dbReference>